<evidence type="ECO:0000256" key="10">
    <source>
        <dbReference type="ARBA" id="ARBA00022989"/>
    </source>
</evidence>
<evidence type="ECO:0000256" key="5">
    <source>
        <dbReference type="ARBA" id="ARBA00022448"/>
    </source>
</evidence>
<keyword evidence="13 16" id="KW-0472">Membrane</keyword>
<evidence type="ECO:0000313" key="17">
    <source>
        <dbReference type="EMBL" id="APX39458.1"/>
    </source>
</evidence>
<evidence type="ECO:0000256" key="2">
    <source>
        <dbReference type="ARBA" id="ARBA00005698"/>
    </source>
</evidence>
<evidence type="ECO:0000256" key="3">
    <source>
        <dbReference type="ARBA" id="ARBA00012944"/>
    </source>
</evidence>
<evidence type="ECO:0000256" key="4">
    <source>
        <dbReference type="ARBA" id="ARBA00021095"/>
    </source>
</evidence>
<keyword evidence="6" id="KW-0679">Respiratory chain</keyword>
<gene>
    <name evidence="17" type="primary">nad6</name>
</gene>
<dbReference type="GO" id="GO:0008137">
    <property type="term" value="F:NADH dehydrogenase (ubiquinone) activity"/>
    <property type="evidence" value="ECO:0007669"/>
    <property type="project" value="UniProtKB-EC"/>
</dbReference>
<evidence type="ECO:0000256" key="13">
    <source>
        <dbReference type="ARBA" id="ARBA00023136"/>
    </source>
</evidence>
<evidence type="ECO:0000256" key="16">
    <source>
        <dbReference type="SAM" id="Phobius"/>
    </source>
</evidence>
<reference evidence="17" key="2">
    <citation type="submission" date="2016-10" db="EMBL/GenBank/DDBJ databases">
        <authorList>
            <person name="Gomez-Rodriguez C."/>
            <person name="Crampton-Platt A."/>
            <person name="Timmermans M.J.T.N."/>
            <person name="Baselga A."/>
            <person name="Vogler A.P."/>
        </authorList>
    </citation>
    <scope>NUCLEOTIDE SEQUENCE</scope>
</reference>
<organism evidence="17">
    <name type="scientific">Cassida denticollis</name>
    <dbReference type="NCBI Taxonomy" id="1425537"/>
    <lineage>
        <taxon>Eukaryota</taxon>
        <taxon>Metazoa</taxon>
        <taxon>Ecdysozoa</taxon>
        <taxon>Arthropoda</taxon>
        <taxon>Hexapoda</taxon>
        <taxon>Insecta</taxon>
        <taxon>Pterygota</taxon>
        <taxon>Neoptera</taxon>
        <taxon>Endopterygota</taxon>
        <taxon>Coleoptera</taxon>
        <taxon>Polyphaga</taxon>
        <taxon>Cucujiformia</taxon>
        <taxon>Chrysomeloidea</taxon>
        <taxon>Chrysomelidae</taxon>
        <taxon>Cassidinae</taxon>
        <taxon>Cassida</taxon>
    </lineage>
</organism>
<dbReference type="PANTHER" id="PTHR11435:SF1">
    <property type="entry name" value="NADH-UBIQUINONE OXIDOREDUCTASE CHAIN 6"/>
    <property type="match status" value="1"/>
</dbReference>
<feature type="transmembrane region" description="Helical" evidence="16">
    <location>
        <begin position="48"/>
        <end position="66"/>
    </location>
</feature>
<dbReference type="PANTHER" id="PTHR11435">
    <property type="entry name" value="NADH UBIQUINONE OXIDOREDUCTASE SUBUNIT ND6"/>
    <property type="match status" value="1"/>
</dbReference>
<dbReference type="EC" id="7.1.1.2" evidence="3"/>
<evidence type="ECO:0000256" key="15">
    <source>
        <dbReference type="ARBA" id="ARBA00049551"/>
    </source>
</evidence>
<dbReference type="GO" id="GO:0031966">
    <property type="term" value="C:mitochondrial membrane"/>
    <property type="evidence" value="ECO:0007669"/>
    <property type="project" value="UniProtKB-SubCell"/>
</dbReference>
<evidence type="ECO:0000256" key="14">
    <source>
        <dbReference type="ARBA" id="ARBA00031019"/>
    </source>
</evidence>
<dbReference type="InterPro" id="IPR050269">
    <property type="entry name" value="ComplexI_Subunit6"/>
</dbReference>
<proteinExistence type="inferred from homology"/>
<keyword evidence="9" id="KW-0249">Electron transport</keyword>
<keyword evidence="7 16" id="KW-0812">Transmembrane</keyword>
<geneLocation type="mitochondrion" evidence="17"/>
<evidence type="ECO:0000256" key="8">
    <source>
        <dbReference type="ARBA" id="ARBA00022967"/>
    </source>
</evidence>
<comment type="catalytic activity">
    <reaction evidence="15">
        <text>a ubiquinone + NADH + 5 H(+)(in) = a ubiquinol + NAD(+) + 4 H(+)(out)</text>
        <dbReference type="Rhea" id="RHEA:29091"/>
        <dbReference type="Rhea" id="RHEA-COMP:9565"/>
        <dbReference type="Rhea" id="RHEA-COMP:9566"/>
        <dbReference type="ChEBI" id="CHEBI:15378"/>
        <dbReference type="ChEBI" id="CHEBI:16389"/>
        <dbReference type="ChEBI" id="CHEBI:17976"/>
        <dbReference type="ChEBI" id="CHEBI:57540"/>
        <dbReference type="ChEBI" id="CHEBI:57945"/>
        <dbReference type="EC" id="7.1.1.2"/>
    </reaction>
</comment>
<feature type="transmembrane region" description="Helical" evidence="16">
    <location>
        <begin position="131"/>
        <end position="151"/>
    </location>
</feature>
<name>A0A1P8NMC5_9CUCU</name>
<protein>
    <recommendedName>
        <fullName evidence="4">NADH-ubiquinone oxidoreductase chain 6</fullName>
        <ecNumber evidence="3">7.1.1.2</ecNumber>
    </recommendedName>
    <alternativeName>
        <fullName evidence="14">NADH dehydrogenase subunit 6</fullName>
    </alternativeName>
</protein>
<keyword evidence="11" id="KW-0520">NAD</keyword>
<reference evidence="17" key="1">
    <citation type="journal article" date="2015" name="Methods Ecol Evol">
        <title>Validating the power of mitochondrial metagenomics for community ecology and phylogenetics of complex assemblages.</title>
        <authorList>
            <person name="Gomez-Rodriguez C."/>
            <person name="Crampton-Platt A."/>
            <person name="Timmermans M.J.T.N."/>
            <person name="Baselga A."/>
            <person name="Vogler A.P."/>
        </authorList>
    </citation>
    <scope>NUCLEOTIDE SEQUENCE</scope>
</reference>
<comment type="subcellular location">
    <subcellularLocation>
        <location evidence="1">Mitochondrion membrane</location>
        <topology evidence="1">Multi-pass membrane protein</topology>
    </subcellularLocation>
</comment>
<evidence type="ECO:0000256" key="6">
    <source>
        <dbReference type="ARBA" id="ARBA00022660"/>
    </source>
</evidence>
<sequence>MLTMMMSMMMSIMFMIFKHPVSMMMMILAQTILVCCLCGLMTNIWWFSYMLFMVMIGGLLVLFMYMTNVASNEKFKNMKIKYMIVPTLVMIFALLKTENFSNFIKISDWMNLNDESFNIIIMKYYNYPSNMILFIMMIYLLMTMIMTVKITDMTKGALRQKY</sequence>
<comment type="similarity">
    <text evidence="2">Belongs to the complex I subunit 6 family.</text>
</comment>
<evidence type="ECO:0000256" key="12">
    <source>
        <dbReference type="ARBA" id="ARBA00023128"/>
    </source>
</evidence>
<dbReference type="AlphaFoldDB" id="A0A1P8NMC5"/>
<dbReference type="EMBL" id="KX943371">
    <property type="protein sequence ID" value="APX39458.1"/>
    <property type="molecule type" value="Genomic_DNA"/>
</dbReference>
<feature type="transmembrane region" description="Helical" evidence="16">
    <location>
        <begin position="78"/>
        <end position="95"/>
    </location>
</feature>
<accession>A0A1P8NMC5</accession>
<keyword evidence="5" id="KW-0813">Transport</keyword>
<keyword evidence="10 16" id="KW-1133">Transmembrane helix</keyword>
<evidence type="ECO:0000256" key="9">
    <source>
        <dbReference type="ARBA" id="ARBA00022982"/>
    </source>
</evidence>
<evidence type="ECO:0000256" key="7">
    <source>
        <dbReference type="ARBA" id="ARBA00022692"/>
    </source>
</evidence>
<evidence type="ECO:0000256" key="11">
    <source>
        <dbReference type="ARBA" id="ARBA00023027"/>
    </source>
</evidence>
<keyword evidence="12 17" id="KW-0496">Mitochondrion</keyword>
<evidence type="ECO:0000256" key="1">
    <source>
        <dbReference type="ARBA" id="ARBA00004225"/>
    </source>
</evidence>
<keyword evidence="8" id="KW-1278">Translocase</keyword>